<dbReference type="PATRIC" id="fig|1288963.3.peg.1765"/>
<feature type="domain" description="3-keto-alpha-glucoside-1,2-lyase/3-keto-2-hydroxy-glucal hydratase" evidence="2">
    <location>
        <begin position="524"/>
        <end position="751"/>
    </location>
</feature>
<dbReference type="EMBL" id="AQHR01000049">
    <property type="protein sequence ID" value="EON77855.1"/>
    <property type="molecule type" value="Genomic_DNA"/>
</dbReference>
<protein>
    <recommendedName>
        <fullName evidence="5">DUF1080 domain-containing protein</fullName>
    </recommendedName>
</protein>
<dbReference type="Pfam" id="PF04734">
    <property type="entry name" value="Ceramidase_alk"/>
    <property type="match status" value="1"/>
</dbReference>
<dbReference type="AlphaFoldDB" id="R7ZUM4"/>
<evidence type="ECO:0000313" key="4">
    <source>
        <dbReference type="Proteomes" id="UP000013909"/>
    </source>
</evidence>
<evidence type="ECO:0000259" key="2">
    <source>
        <dbReference type="Pfam" id="PF06439"/>
    </source>
</evidence>
<dbReference type="Proteomes" id="UP000013909">
    <property type="component" value="Unassembled WGS sequence"/>
</dbReference>
<dbReference type="GO" id="GO:0016787">
    <property type="term" value="F:hydrolase activity"/>
    <property type="evidence" value="ECO:0007669"/>
    <property type="project" value="InterPro"/>
</dbReference>
<dbReference type="STRING" id="1232681.ADIS_1774"/>
<dbReference type="Gene3D" id="2.60.120.560">
    <property type="entry name" value="Exo-inulinase, domain 1"/>
    <property type="match status" value="1"/>
</dbReference>
<evidence type="ECO:0008006" key="5">
    <source>
        <dbReference type="Google" id="ProtNLM"/>
    </source>
</evidence>
<dbReference type="OrthoDB" id="259356at2"/>
<evidence type="ECO:0000313" key="3">
    <source>
        <dbReference type="EMBL" id="EON77855.1"/>
    </source>
</evidence>
<keyword evidence="4" id="KW-1185">Reference proteome</keyword>
<feature type="domain" description="Neutral/alkaline non-lysosomal ceramidase N-terminal" evidence="1">
    <location>
        <begin position="82"/>
        <end position="316"/>
    </location>
</feature>
<accession>R7ZUM4</accession>
<reference evidence="3 4" key="1">
    <citation type="submission" date="2013-02" db="EMBL/GenBank/DDBJ databases">
        <title>A novel strain isolated from Lonar lake, Maharashtra, India.</title>
        <authorList>
            <person name="Singh A."/>
        </authorList>
    </citation>
    <scope>NUCLEOTIDE SEQUENCE [LARGE SCALE GENOMIC DNA]</scope>
    <source>
        <strain evidence="3 4">AK24</strain>
    </source>
</reference>
<gene>
    <name evidence="3" type="ORF">ADIS_1774</name>
</gene>
<name>R7ZUM4_9BACT</name>
<dbReference type="InterPro" id="IPR031329">
    <property type="entry name" value="NEUT/ALK_ceramidase_N"/>
</dbReference>
<sequence>MINRQQTPKNSERLLVLFWAHPPAKKIAVFIAVLFWVHMHALAQQSPAEPRVKVFRAGAATSVITPKIGTSINGNMQDVQVKHVHDDTHARSLVLDDGATKLAIVTLDLCMAYRETLDKAKQRAHAFTAIPVENMLISSTHTHSGGTACSVFQSDPDPAYLDFLVERAADAIIRANNNLEPAKIGWGVGHEPGQVFNRRWKMRPGAVLTNPFGGVDRVKMNPGIGNPHLLEPAGPTDPEIPIVAVKSRDGKPIALMANYSLHYVGGTGSGEVSADYFGMFANKFAQLIGADQQSPAFVAMMSNGSSGDINNINFAGPAPERLPAYAKMETVANTVAAEAFKAYQHIEYQEWVPLAVVQKEIVLDVRKPNTQELVRAEAILSKAKGPNMVSMEEIYARETVLMKDFPNSERILLQAMRLGSLAITAIPCEVFVEIGLEIKAKSPFDQTFTVSLANGYHGYLPTPEQHELGGYETWRARSSYLEVNASRKITDQVFTLLDELKAMPATSRYTDPLNANNRKLGDKIALFDGKSLAGWYTFLKDRGKNNDPKEVFTVKEGMIHISGEEWGCITTEEPYDNYKLVVEFKWGGGTHEPRLDKSRDSGILLHSQGMDGGYSGTWMHSIEVQIIEGGTGDFIVVGNGTDQFAVTSPVASQKVGGAHVYQPDGDPVTLHGGRVNWFGRDPEWKDVLDFRGTQDVEKPVGEWNTLECHVLDGEITVYLNGVLVNRALDSKPKSGRIQIQSEAAEMLVRKVDLYPIL</sequence>
<organism evidence="3 4">
    <name type="scientific">Lunatimonas lonarensis</name>
    <dbReference type="NCBI Taxonomy" id="1232681"/>
    <lineage>
        <taxon>Bacteria</taxon>
        <taxon>Pseudomonadati</taxon>
        <taxon>Bacteroidota</taxon>
        <taxon>Cytophagia</taxon>
        <taxon>Cytophagales</taxon>
        <taxon>Cyclobacteriaceae</taxon>
    </lineage>
</organism>
<proteinExistence type="predicted"/>
<dbReference type="InterPro" id="IPR010496">
    <property type="entry name" value="AL/BT2_dom"/>
</dbReference>
<evidence type="ECO:0000259" key="1">
    <source>
        <dbReference type="Pfam" id="PF04734"/>
    </source>
</evidence>
<dbReference type="Pfam" id="PF06439">
    <property type="entry name" value="3keto-disac_hyd"/>
    <property type="match status" value="1"/>
</dbReference>
<dbReference type="RefSeq" id="WP_010853913.1">
    <property type="nucleotide sequence ID" value="NZ_AQHR01000049.1"/>
</dbReference>
<comment type="caution">
    <text evidence="3">The sequence shown here is derived from an EMBL/GenBank/DDBJ whole genome shotgun (WGS) entry which is preliminary data.</text>
</comment>